<dbReference type="EMBL" id="FOJX01000004">
    <property type="protein sequence ID" value="SFA95253.1"/>
    <property type="molecule type" value="Genomic_DNA"/>
</dbReference>
<reference evidence="3" key="3">
    <citation type="submission" date="2016-11" db="EMBL/GenBank/DDBJ databases">
        <authorList>
            <person name="Jaros S."/>
            <person name="Januszkiewicz K."/>
            <person name="Wedrychowicz H."/>
        </authorList>
    </citation>
    <scope>NUCLEOTIDE SEQUENCE [LARGE SCALE GENOMIC DNA]</scope>
    <source>
        <strain evidence="3">C3</strain>
    </source>
</reference>
<evidence type="ECO:0000313" key="1">
    <source>
        <dbReference type="EMBL" id="SDZ94890.1"/>
    </source>
</evidence>
<reference evidence="4" key="2">
    <citation type="submission" date="2016-11" db="EMBL/GenBank/DDBJ databases">
        <authorList>
            <person name="Varghese N."/>
            <person name="Submissions S."/>
        </authorList>
    </citation>
    <scope>NUCLEOTIDE SEQUENCE [LARGE SCALE GENOMIC DNA]</scope>
    <source>
        <strain evidence="4">C3</strain>
    </source>
</reference>
<dbReference type="EMBL" id="FPJA01000009">
    <property type="protein sequence ID" value="SFW52240.1"/>
    <property type="molecule type" value="Genomic_DNA"/>
</dbReference>
<evidence type="ECO:0000313" key="3">
    <source>
        <dbReference type="EMBL" id="SFW52240.1"/>
    </source>
</evidence>
<accession>A0A1K1PX87</accession>
<dbReference type="OrthoDB" id="1665823at2"/>
<evidence type="ECO:0000313" key="2">
    <source>
        <dbReference type="EMBL" id="SFA95253.1"/>
    </source>
</evidence>
<gene>
    <name evidence="3" type="ORF">SAMN02910323_2277</name>
    <name evidence="2" type="ORF">SAMN05216587_104145</name>
    <name evidence="1" type="ORF">SAMN05660648_01322</name>
</gene>
<reference evidence="5 6" key="1">
    <citation type="submission" date="2016-10" db="EMBL/GenBank/DDBJ databases">
        <authorList>
            <person name="de Groot N.N."/>
        </authorList>
    </citation>
    <scope>NUCLEOTIDE SEQUENCE [LARGE SCALE GENOMIC DNA]</scope>
    <source>
        <strain evidence="1 5">DSM 2872</strain>
        <strain evidence="2 6">L14</strain>
    </source>
</reference>
<evidence type="ECO:0000313" key="4">
    <source>
        <dbReference type="Proteomes" id="UP000182958"/>
    </source>
</evidence>
<dbReference type="RefSeq" id="WP_026761304.1">
    <property type="nucleotide sequence ID" value="NZ_FNQG01000005.1"/>
</dbReference>
<keyword evidence="4" id="KW-1185">Reference proteome</keyword>
<dbReference type="Proteomes" id="UP000182958">
    <property type="component" value="Unassembled WGS sequence"/>
</dbReference>
<name>A0A1K1PX87_SELRU</name>
<protein>
    <submittedName>
        <fullName evidence="3">Uncharacterized protein</fullName>
    </submittedName>
</protein>
<dbReference type="AlphaFoldDB" id="A0A1K1PX87"/>
<dbReference type="EMBL" id="FNQG01000005">
    <property type="protein sequence ID" value="SDZ94890.1"/>
    <property type="molecule type" value="Genomic_DNA"/>
</dbReference>
<evidence type="ECO:0000313" key="6">
    <source>
        <dbReference type="Proteomes" id="UP000183843"/>
    </source>
</evidence>
<dbReference type="Proteomes" id="UP000183843">
    <property type="component" value="Unassembled WGS sequence"/>
</dbReference>
<organism evidence="3 4">
    <name type="scientific">Selenomonas ruminantium</name>
    <dbReference type="NCBI Taxonomy" id="971"/>
    <lineage>
        <taxon>Bacteria</taxon>
        <taxon>Bacillati</taxon>
        <taxon>Bacillota</taxon>
        <taxon>Negativicutes</taxon>
        <taxon>Selenomonadales</taxon>
        <taxon>Selenomonadaceae</taxon>
        <taxon>Selenomonas</taxon>
    </lineage>
</organism>
<proteinExistence type="predicted"/>
<sequence length="146" mass="16951">MKHSGLDERLDAILVRAAMRLEERMRLAYFRGSLIKYLERIGLAKYIDDEKLLKGSLLDLQDDAAVAMAYRLRKARTRGYLKEALDEMNMSELLQKETHIKTVKPSSKRQPEIKKVQLQMVKGENKSSALSEEEKKKLLKNFKVIK</sequence>
<dbReference type="Proteomes" id="UP000183469">
    <property type="component" value="Unassembled WGS sequence"/>
</dbReference>
<evidence type="ECO:0000313" key="5">
    <source>
        <dbReference type="Proteomes" id="UP000183469"/>
    </source>
</evidence>